<keyword evidence="5 6" id="KW-0030">Aminoacyl-tRNA synthetase</keyword>
<dbReference type="InterPro" id="IPR014729">
    <property type="entry name" value="Rossmann-like_a/b/a_fold"/>
</dbReference>
<sequence>MTENQIKVNSIEELVNKAKEFAASHGGTATTKIGHSAVNSGNYVYRDGKTVQDTKGSVEIELEGENNSSVKFFLEDKEEKSVEGPSNISVPPGHVKGICNHELYQKVIQELGKVDISHRQFNPRNKNQNDNYQPNQLKKQSYSVISVPCSSLQEVKDKIKEYYQKNQVEINQNPDFNQWVKTTYSHFGEETRYSKDGKEVSKVERDKNDFNFSLDNDEKDLLGQKENAPQNSARKSEIEQLKREIKALENNHQTNNDSEKQKELKDKREQLKNLEKEKNNTTANKPDNNNLLVLFSVGGVILLIGGTFLALAGKIINMNISTKKRFFTGIQATGTLTLGNYCGLIKHILKIQDDYEIIIMLADLHSLTIPKANFNYREKCYEIAALLYACGLKEENCKIFIQSQVKEHLELA</sequence>
<keyword evidence="8" id="KW-0812">Transmembrane</keyword>
<keyword evidence="8" id="KW-0472">Membrane</keyword>
<evidence type="ECO:0000313" key="9">
    <source>
        <dbReference type="EMBL" id="CAG8490010.1"/>
    </source>
</evidence>
<keyword evidence="8" id="KW-1133">Transmembrane helix</keyword>
<protein>
    <submittedName>
        <fullName evidence="9">13553_t:CDS:1</fullName>
    </submittedName>
</protein>
<dbReference type="SUPFAM" id="SSF52374">
    <property type="entry name" value="Nucleotidylyl transferase"/>
    <property type="match status" value="1"/>
</dbReference>
<comment type="caution">
    <text evidence="9">The sequence shown here is derived from an EMBL/GenBank/DDBJ whole genome shotgun (WGS) entry which is preliminary data.</text>
</comment>
<keyword evidence="2 6" id="KW-0547">Nucleotide-binding</keyword>
<evidence type="ECO:0000256" key="5">
    <source>
        <dbReference type="ARBA" id="ARBA00023146"/>
    </source>
</evidence>
<keyword evidence="3 6" id="KW-0067">ATP-binding</keyword>
<name>A0ABM8W008_GIGMA</name>
<keyword evidence="4 6" id="KW-0648">Protein biosynthesis</keyword>
<organism evidence="9 10">
    <name type="scientific">Gigaspora margarita</name>
    <dbReference type="NCBI Taxonomy" id="4874"/>
    <lineage>
        <taxon>Eukaryota</taxon>
        <taxon>Fungi</taxon>
        <taxon>Fungi incertae sedis</taxon>
        <taxon>Mucoromycota</taxon>
        <taxon>Glomeromycotina</taxon>
        <taxon>Glomeromycetes</taxon>
        <taxon>Diversisporales</taxon>
        <taxon>Gigasporaceae</taxon>
        <taxon>Gigaspora</taxon>
    </lineage>
</organism>
<proteinExistence type="inferred from homology"/>
<dbReference type="InterPro" id="IPR050203">
    <property type="entry name" value="Trp-tRNA_synthetase"/>
</dbReference>
<evidence type="ECO:0000256" key="7">
    <source>
        <dbReference type="SAM" id="Coils"/>
    </source>
</evidence>
<evidence type="ECO:0000313" key="10">
    <source>
        <dbReference type="Proteomes" id="UP000789901"/>
    </source>
</evidence>
<gene>
    <name evidence="9" type="ORF">GMARGA_LOCUS1674</name>
</gene>
<dbReference type="PANTHER" id="PTHR43766:SF1">
    <property type="entry name" value="TRYPTOPHAN--TRNA LIGASE, MITOCHONDRIAL"/>
    <property type="match status" value="1"/>
</dbReference>
<dbReference type="Gene3D" id="3.40.50.620">
    <property type="entry name" value="HUPs"/>
    <property type="match status" value="1"/>
</dbReference>
<keyword evidence="7" id="KW-0175">Coiled coil</keyword>
<dbReference type="Pfam" id="PF00579">
    <property type="entry name" value="tRNA-synt_1b"/>
    <property type="match status" value="1"/>
</dbReference>
<keyword evidence="10" id="KW-1185">Reference proteome</keyword>
<feature type="coiled-coil region" evidence="7">
    <location>
        <begin position="231"/>
        <end position="284"/>
    </location>
</feature>
<comment type="similarity">
    <text evidence="6">Belongs to the class-I aminoacyl-tRNA synthetase family.</text>
</comment>
<keyword evidence="1 6" id="KW-0436">Ligase</keyword>
<evidence type="ECO:0000256" key="8">
    <source>
        <dbReference type="SAM" id="Phobius"/>
    </source>
</evidence>
<dbReference type="InterPro" id="IPR002305">
    <property type="entry name" value="aa-tRNA-synth_Ic"/>
</dbReference>
<evidence type="ECO:0000256" key="3">
    <source>
        <dbReference type="ARBA" id="ARBA00022840"/>
    </source>
</evidence>
<evidence type="ECO:0000256" key="1">
    <source>
        <dbReference type="ARBA" id="ARBA00022598"/>
    </source>
</evidence>
<reference evidence="9 10" key="1">
    <citation type="submission" date="2021-06" db="EMBL/GenBank/DDBJ databases">
        <authorList>
            <person name="Kallberg Y."/>
            <person name="Tangrot J."/>
            <person name="Rosling A."/>
        </authorList>
    </citation>
    <scope>NUCLEOTIDE SEQUENCE [LARGE SCALE GENOMIC DNA]</scope>
    <source>
        <strain evidence="9 10">120-4 pot B 10/14</strain>
    </source>
</reference>
<dbReference type="Proteomes" id="UP000789901">
    <property type="component" value="Unassembled WGS sequence"/>
</dbReference>
<evidence type="ECO:0000256" key="6">
    <source>
        <dbReference type="RuleBase" id="RU363036"/>
    </source>
</evidence>
<dbReference type="EMBL" id="CAJVQB010000449">
    <property type="protein sequence ID" value="CAG8490010.1"/>
    <property type="molecule type" value="Genomic_DNA"/>
</dbReference>
<accession>A0ABM8W008</accession>
<dbReference type="PANTHER" id="PTHR43766">
    <property type="entry name" value="TRYPTOPHAN--TRNA LIGASE, MITOCHONDRIAL"/>
    <property type="match status" value="1"/>
</dbReference>
<feature type="transmembrane region" description="Helical" evidence="8">
    <location>
        <begin position="291"/>
        <end position="316"/>
    </location>
</feature>
<evidence type="ECO:0000256" key="2">
    <source>
        <dbReference type="ARBA" id="ARBA00022741"/>
    </source>
</evidence>
<evidence type="ECO:0000256" key="4">
    <source>
        <dbReference type="ARBA" id="ARBA00022917"/>
    </source>
</evidence>